<dbReference type="AlphaFoldDB" id="A0A0H5RWP0"/>
<accession>A0A0H5RWP0</accession>
<sequence>IVTGANDIAISLYNPISDNNIKLCRYTQTDNRTNRITSTLSCTSSQNCTCPAPVYRSGSRFILEISSNNGLQSFSPSSTIVKIFDAPVVASVEFVYTNPLTLIL</sequence>
<reference evidence="1" key="1">
    <citation type="submission" date="2015-04" db="EMBL/GenBank/DDBJ databases">
        <title>The genome sequence of the plant pathogenic Rhizarian Plasmodiophora brassicae reveals insights in its biotrophic life cycle and the origin of chitin synthesis.</title>
        <authorList>
            <person name="Schwelm A."/>
            <person name="Fogelqvist J."/>
            <person name="Knaust A."/>
            <person name="Julke S."/>
            <person name="Lilja T."/>
            <person name="Dhandapani V."/>
            <person name="Bonilla-Rosso G."/>
            <person name="Karlsson M."/>
            <person name="Shevchenko A."/>
            <person name="Choi S.R."/>
            <person name="Kim H.G."/>
            <person name="Park J.Y."/>
            <person name="Lim Y.P."/>
            <person name="Ludwig-Muller J."/>
            <person name="Dixelius C."/>
        </authorList>
    </citation>
    <scope>NUCLEOTIDE SEQUENCE</scope>
    <source>
        <tissue evidence="1">Potato root galls</tissue>
    </source>
</reference>
<proteinExistence type="predicted"/>
<evidence type="ECO:0000313" key="1">
    <source>
        <dbReference type="EMBL" id="CRZ13169.1"/>
    </source>
</evidence>
<feature type="non-terminal residue" evidence="1">
    <location>
        <position position="1"/>
    </location>
</feature>
<name>A0A0H5RWP0_9EUKA</name>
<feature type="non-terminal residue" evidence="1">
    <location>
        <position position="104"/>
    </location>
</feature>
<dbReference type="EMBL" id="HACM01012727">
    <property type="protein sequence ID" value="CRZ13169.1"/>
    <property type="molecule type" value="Transcribed_RNA"/>
</dbReference>
<organism evidence="1">
    <name type="scientific">Spongospora subterranea</name>
    <dbReference type="NCBI Taxonomy" id="70186"/>
    <lineage>
        <taxon>Eukaryota</taxon>
        <taxon>Sar</taxon>
        <taxon>Rhizaria</taxon>
        <taxon>Endomyxa</taxon>
        <taxon>Phytomyxea</taxon>
        <taxon>Plasmodiophorida</taxon>
        <taxon>Plasmodiophoridae</taxon>
        <taxon>Spongospora</taxon>
    </lineage>
</organism>
<protein>
    <submittedName>
        <fullName evidence="1">Uncharacterized protein</fullName>
    </submittedName>
</protein>